<dbReference type="PANTHER" id="PTHR42756:SF1">
    <property type="entry name" value="TRANSCRIPTIONAL REPRESSOR OF EMRAB OPERON"/>
    <property type="match status" value="1"/>
</dbReference>
<keyword evidence="10" id="KW-1185">Reference proteome</keyword>
<evidence type="ECO:0000259" key="8">
    <source>
        <dbReference type="PROSITE" id="PS50995"/>
    </source>
</evidence>
<dbReference type="InterPro" id="IPR055166">
    <property type="entry name" value="Transc_reg_Sar_Rot_HTH"/>
</dbReference>
<dbReference type="InterPro" id="IPR036388">
    <property type="entry name" value="WH-like_DNA-bd_sf"/>
</dbReference>
<evidence type="ECO:0000256" key="5">
    <source>
        <dbReference type="ARBA" id="ARBA00046337"/>
    </source>
</evidence>
<keyword evidence="4" id="KW-0804">Transcription</keyword>
<gene>
    <name evidence="9" type="ORF">O0R46_07500</name>
</gene>
<name>A0ABY7JQJ1_9FIRM</name>
<evidence type="ECO:0000256" key="6">
    <source>
        <dbReference type="ARBA" id="ARBA00047188"/>
    </source>
</evidence>
<organism evidence="9 10">
    <name type="scientific">Peptostreptococcus equinus</name>
    <dbReference type="NCBI Taxonomy" id="3003601"/>
    <lineage>
        <taxon>Bacteria</taxon>
        <taxon>Bacillati</taxon>
        <taxon>Bacillota</taxon>
        <taxon>Clostridia</taxon>
        <taxon>Peptostreptococcales</taxon>
        <taxon>Peptostreptococcaceae</taxon>
        <taxon>Peptostreptococcus</taxon>
    </lineage>
</organism>
<dbReference type="SMART" id="SM00347">
    <property type="entry name" value="HTH_MARR"/>
    <property type="match status" value="1"/>
</dbReference>
<dbReference type="Gene3D" id="1.10.10.10">
    <property type="entry name" value="Winged helix-like DNA-binding domain superfamily/Winged helix DNA-binding domain"/>
    <property type="match status" value="1"/>
</dbReference>
<evidence type="ECO:0000256" key="2">
    <source>
        <dbReference type="ARBA" id="ARBA00023015"/>
    </source>
</evidence>
<dbReference type="EMBL" id="CP114052">
    <property type="protein sequence ID" value="WAW14438.1"/>
    <property type="molecule type" value="Genomic_DNA"/>
</dbReference>
<dbReference type="InterPro" id="IPR036390">
    <property type="entry name" value="WH_DNA-bd_sf"/>
</dbReference>
<evidence type="ECO:0000256" key="7">
    <source>
        <dbReference type="ARBA" id="ARBA00047207"/>
    </source>
</evidence>
<sequence length="144" mass="16681">MKDLDLSIFIGMSRTINYINRESDKIFYKYDLTRGQFAVLEVLYNKGPLTIGCVQDLVLTTGGNIPVIISNLEKKGYLTRCRDKSDRRKYILTITESGKKLMYKVFPENKNSIKSIMNSLSEKDKLNLLEILQSFRRDISEKTK</sequence>
<dbReference type="InterPro" id="IPR000835">
    <property type="entry name" value="HTH_MarR-typ"/>
</dbReference>
<dbReference type="RefSeq" id="WP_269311115.1">
    <property type="nucleotide sequence ID" value="NZ_CP114052.1"/>
</dbReference>
<evidence type="ECO:0000256" key="1">
    <source>
        <dbReference type="ARBA" id="ARBA00004496"/>
    </source>
</evidence>
<reference evidence="9" key="1">
    <citation type="submission" date="2022-12" db="EMBL/GenBank/DDBJ databases">
        <title>Peptostreptococcus.</title>
        <authorList>
            <person name="Lee S.H."/>
        </authorList>
    </citation>
    <scope>NUCLEOTIDE SEQUENCE</scope>
    <source>
        <strain evidence="9">CBA3647</strain>
    </source>
</reference>
<dbReference type="PANTHER" id="PTHR42756">
    <property type="entry name" value="TRANSCRIPTIONAL REGULATOR, MARR"/>
    <property type="match status" value="1"/>
</dbReference>
<evidence type="ECO:0000256" key="3">
    <source>
        <dbReference type="ARBA" id="ARBA00023125"/>
    </source>
</evidence>
<dbReference type="SUPFAM" id="SSF46785">
    <property type="entry name" value="Winged helix' DNA-binding domain"/>
    <property type="match status" value="1"/>
</dbReference>
<evidence type="ECO:0000313" key="10">
    <source>
        <dbReference type="Proteomes" id="UP001164187"/>
    </source>
</evidence>
<accession>A0ABY7JQJ1</accession>
<dbReference type="Proteomes" id="UP001164187">
    <property type="component" value="Chromosome"/>
</dbReference>
<comment type="subcellular location">
    <subcellularLocation>
        <location evidence="1">Cytoplasm</location>
    </subcellularLocation>
</comment>
<evidence type="ECO:0000256" key="4">
    <source>
        <dbReference type="ARBA" id="ARBA00023163"/>
    </source>
</evidence>
<dbReference type="PROSITE" id="PS50995">
    <property type="entry name" value="HTH_MARR_2"/>
    <property type="match status" value="1"/>
</dbReference>
<proteinExistence type="inferred from homology"/>
<protein>
    <recommendedName>
        <fullName evidence="6">HTH-type transcriptional regulator SarZ</fullName>
    </recommendedName>
    <alternativeName>
        <fullName evidence="7">Staphylococcal accessory regulator Z</fullName>
    </alternativeName>
</protein>
<evidence type="ECO:0000313" key="9">
    <source>
        <dbReference type="EMBL" id="WAW14438.1"/>
    </source>
</evidence>
<comment type="similarity">
    <text evidence="5">Belongs to the SarZ family.</text>
</comment>
<keyword evidence="2" id="KW-0805">Transcription regulation</keyword>
<dbReference type="Pfam" id="PF22381">
    <property type="entry name" value="Staph_reg_Sar_Rot"/>
    <property type="match status" value="1"/>
</dbReference>
<keyword evidence="3" id="KW-0238">DNA-binding</keyword>
<feature type="domain" description="HTH marR-type" evidence="8">
    <location>
        <begin position="1"/>
        <end position="137"/>
    </location>
</feature>